<comment type="caution">
    <text evidence="2">The sequence shown here is derived from an EMBL/GenBank/DDBJ whole genome shotgun (WGS) entry which is preliminary data.</text>
</comment>
<protein>
    <submittedName>
        <fullName evidence="2">Uncharacterized protein</fullName>
    </submittedName>
</protein>
<evidence type="ECO:0000256" key="1">
    <source>
        <dbReference type="SAM" id="MobiDB-lite"/>
    </source>
</evidence>
<evidence type="ECO:0000313" key="3">
    <source>
        <dbReference type="Proteomes" id="UP000712600"/>
    </source>
</evidence>
<reference evidence="2" key="1">
    <citation type="submission" date="2019-12" db="EMBL/GenBank/DDBJ databases">
        <title>Genome sequencing and annotation of Brassica cretica.</title>
        <authorList>
            <person name="Studholme D.J."/>
            <person name="Sarris P."/>
        </authorList>
    </citation>
    <scope>NUCLEOTIDE SEQUENCE</scope>
    <source>
        <strain evidence="2">PFS-109/04</strain>
        <tissue evidence="2">Leaf</tissue>
    </source>
</reference>
<gene>
    <name evidence="2" type="ORF">F2Q69_00035198</name>
</gene>
<sequence length="335" mass="36979">MVNSARPFAKLGWSSSANGRAESVVYPAQLTAELNPWLIQLDRSPNWTGPARRFAELNLWLIQLPQNAQPDMTTDNMNIMQTPLNGGSNDNQNTPEAAVSAANATANAATLEEFKKMFSAYEKTPGTSWECPSGQNPSKTSPAEKRNSESPLPPARDIEVDEAEHVNLDPSDVSNDTEEDADVHPRRTRSRSAQEGSPFDKTMTEEEENLYWVKQEETSGNTWTRNPGYDENTFCEFHQTRGHSMTNCKVLGARLTTKLLAGELSERSSTHTARSLRSDRAKANPGRYVATELKPRSAAVKRPSTYTARSLSSDRAQAKPGRYVATEHAHGLVAT</sequence>
<dbReference type="Proteomes" id="UP000712600">
    <property type="component" value="Unassembled WGS sequence"/>
</dbReference>
<proteinExistence type="predicted"/>
<feature type="compositionally biased region" description="Polar residues" evidence="1">
    <location>
        <begin position="82"/>
        <end position="92"/>
    </location>
</feature>
<organism evidence="2 3">
    <name type="scientific">Brassica cretica</name>
    <name type="common">Mustard</name>
    <dbReference type="NCBI Taxonomy" id="69181"/>
    <lineage>
        <taxon>Eukaryota</taxon>
        <taxon>Viridiplantae</taxon>
        <taxon>Streptophyta</taxon>
        <taxon>Embryophyta</taxon>
        <taxon>Tracheophyta</taxon>
        <taxon>Spermatophyta</taxon>
        <taxon>Magnoliopsida</taxon>
        <taxon>eudicotyledons</taxon>
        <taxon>Gunneridae</taxon>
        <taxon>Pentapetalae</taxon>
        <taxon>rosids</taxon>
        <taxon>malvids</taxon>
        <taxon>Brassicales</taxon>
        <taxon>Brassicaceae</taxon>
        <taxon>Brassiceae</taxon>
        <taxon>Brassica</taxon>
    </lineage>
</organism>
<feature type="region of interest" description="Disordered" evidence="1">
    <location>
        <begin position="264"/>
        <end position="284"/>
    </location>
</feature>
<accession>A0A8S9SC65</accession>
<name>A0A8S9SC65_BRACR</name>
<evidence type="ECO:0000313" key="2">
    <source>
        <dbReference type="EMBL" id="KAF3598319.1"/>
    </source>
</evidence>
<dbReference type="AlphaFoldDB" id="A0A8S9SC65"/>
<feature type="region of interest" description="Disordered" evidence="1">
    <location>
        <begin position="125"/>
        <end position="206"/>
    </location>
</feature>
<feature type="region of interest" description="Disordered" evidence="1">
    <location>
        <begin position="82"/>
        <end position="101"/>
    </location>
</feature>
<dbReference type="EMBL" id="QGKX02000004">
    <property type="protein sequence ID" value="KAF3598319.1"/>
    <property type="molecule type" value="Genomic_DNA"/>
</dbReference>